<feature type="region of interest" description="Disordered" evidence="1">
    <location>
        <begin position="372"/>
        <end position="391"/>
    </location>
</feature>
<sequence length="391" mass="43103">MNQDPIRIGVIGLGNMGSAHAGYLARGEVEGAVLTAVADPVAARRDWAQEQLGNEVRTYGSTQELIASGEVDAVLIATPHYAHPEEAKAAFRAGLHVLVEKPAGVYTKQVREMNEAAAASGRVFSLMYNQRMNPLYRKMRELIADGELGELRRINWIITDWYRPQSYYDSGGWRATWAGEGGGVLMNQSPHNLDLFQWITGLMPSRIRAFCGFGKHRDIEVENDVTAYAEYANGATGVFITSTCDAPGTNRLEISGERGKLVAEDGKLTFWRLRVPEPEFNRDYKGGFGSPETWRIEVPLPGGDPQHHRAVTRNWVDGIRTGAPLAAPGEEGIRGLELCNAMLLSTWTDGWVELPLDEERYLQALQERIDASSSRKDPAAAGARLDVQGTH</sequence>
<dbReference type="OrthoDB" id="9815825at2"/>
<dbReference type="AlphaFoldDB" id="A0A2N5N154"/>
<keyword evidence="4" id="KW-0808">Transferase</keyword>
<dbReference type="InterPro" id="IPR036291">
    <property type="entry name" value="NAD(P)-bd_dom_sf"/>
</dbReference>
<dbReference type="RefSeq" id="WP_028597974.1">
    <property type="nucleotide sequence ID" value="NZ_BIMM01000050.1"/>
</dbReference>
<feature type="domain" description="Gfo/Idh/MocA-like oxidoreductase N-terminal" evidence="2">
    <location>
        <begin position="6"/>
        <end position="126"/>
    </location>
</feature>
<dbReference type="SUPFAM" id="SSF51735">
    <property type="entry name" value="NAD(P)-binding Rossmann-fold domains"/>
    <property type="match status" value="1"/>
</dbReference>
<dbReference type="Pfam" id="PF01408">
    <property type="entry name" value="GFO_IDH_MocA"/>
    <property type="match status" value="1"/>
</dbReference>
<dbReference type="PANTHER" id="PTHR43249:SF1">
    <property type="entry name" value="D-GLUCOSIDE 3-DEHYDROGENASE"/>
    <property type="match status" value="1"/>
</dbReference>
<dbReference type="SUPFAM" id="SSF55347">
    <property type="entry name" value="Glyceraldehyde-3-phosphate dehydrogenase-like, C-terminal domain"/>
    <property type="match status" value="1"/>
</dbReference>
<evidence type="ECO:0000313" key="5">
    <source>
        <dbReference type="Proteomes" id="UP000234789"/>
    </source>
</evidence>
<keyword evidence="5" id="KW-1185">Reference proteome</keyword>
<name>A0A2N5N154_9BACL</name>
<evidence type="ECO:0000259" key="3">
    <source>
        <dbReference type="Pfam" id="PF22725"/>
    </source>
</evidence>
<protein>
    <submittedName>
        <fullName evidence="4">Gluconokinase</fullName>
        <ecNumber evidence="4">2.7.1.12</ecNumber>
    </submittedName>
</protein>
<dbReference type="Gene3D" id="3.40.50.720">
    <property type="entry name" value="NAD(P)-binding Rossmann-like Domain"/>
    <property type="match status" value="1"/>
</dbReference>
<proteinExistence type="predicted"/>
<dbReference type="GO" id="GO:0046316">
    <property type="term" value="F:gluconokinase activity"/>
    <property type="evidence" value="ECO:0007669"/>
    <property type="project" value="UniProtKB-EC"/>
</dbReference>
<dbReference type="Proteomes" id="UP000234789">
    <property type="component" value="Unassembled WGS sequence"/>
</dbReference>
<dbReference type="Pfam" id="PF22725">
    <property type="entry name" value="GFO_IDH_MocA_C3"/>
    <property type="match status" value="1"/>
</dbReference>
<reference evidence="4 5" key="1">
    <citation type="submission" date="2017-05" db="EMBL/GenBank/DDBJ databases">
        <title>Functional genome analysis of Paenibacillus pasadenensis strain R16: insights on endophytic life style and antifungal activity.</title>
        <authorList>
            <person name="Passera A."/>
            <person name="Marcolungo L."/>
            <person name="Casati P."/>
            <person name="Brasca M."/>
            <person name="Quaglino F."/>
            <person name="Delledonne M."/>
        </authorList>
    </citation>
    <scope>NUCLEOTIDE SEQUENCE [LARGE SCALE GENOMIC DNA]</scope>
    <source>
        <strain evidence="4 5">R16</strain>
    </source>
</reference>
<keyword evidence="4" id="KW-0418">Kinase</keyword>
<organism evidence="4 5">
    <name type="scientific">Paenibacillus pasadenensis</name>
    <dbReference type="NCBI Taxonomy" id="217090"/>
    <lineage>
        <taxon>Bacteria</taxon>
        <taxon>Bacillati</taxon>
        <taxon>Bacillota</taxon>
        <taxon>Bacilli</taxon>
        <taxon>Bacillales</taxon>
        <taxon>Paenibacillaceae</taxon>
        <taxon>Paenibacillus</taxon>
    </lineage>
</organism>
<feature type="domain" description="GFO/IDH/MocA-like oxidoreductase" evidence="3">
    <location>
        <begin position="136"/>
        <end position="261"/>
    </location>
</feature>
<accession>A0A2N5N154</accession>
<dbReference type="EMBL" id="NFEZ01000004">
    <property type="protein sequence ID" value="PLT44045.1"/>
    <property type="molecule type" value="Genomic_DNA"/>
</dbReference>
<dbReference type="PANTHER" id="PTHR43249">
    <property type="entry name" value="UDP-N-ACETYL-2-AMINO-2-DEOXY-D-GLUCURONATE OXIDASE"/>
    <property type="match status" value="1"/>
</dbReference>
<dbReference type="Gene3D" id="3.30.360.10">
    <property type="entry name" value="Dihydrodipicolinate Reductase, domain 2"/>
    <property type="match status" value="1"/>
</dbReference>
<evidence type="ECO:0000313" key="4">
    <source>
        <dbReference type="EMBL" id="PLT44045.1"/>
    </source>
</evidence>
<evidence type="ECO:0000259" key="2">
    <source>
        <dbReference type="Pfam" id="PF01408"/>
    </source>
</evidence>
<evidence type="ECO:0000256" key="1">
    <source>
        <dbReference type="SAM" id="MobiDB-lite"/>
    </source>
</evidence>
<dbReference type="InterPro" id="IPR052515">
    <property type="entry name" value="Gfo/Idh/MocA_Oxidoreductase"/>
</dbReference>
<dbReference type="InterPro" id="IPR055170">
    <property type="entry name" value="GFO_IDH_MocA-like_dom"/>
</dbReference>
<gene>
    <name evidence="4" type="ORF">B8V81_2476</name>
</gene>
<dbReference type="InterPro" id="IPR000683">
    <property type="entry name" value="Gfo/Idh/MocA-like_OxRdtase_N"/>
</dbReference>
<comment type="caution">
    <text evidence="4">The sequence shown here is derived from an EMBL/GenBank/DDBJ whole genome shotgun (WGS) entry which is preliminary data.</text>
</comment>
<dbReference type="EC" id="2.7.1.12" evidence="4"/>
<dbReference type="GO" id="GO:0000166">
    <property type="term" value="F:nucleotide binding"/>
    <property type="evidence" value="ECO:0007669"/>
    <property type="project" value="InterPro"/>
</dbReference>